<dbReference type="AlphaFoldDB" id="A0A853A0S8"/>
<accession>A0A853A0S8</accession>
<evidence type="ECO:0000256" key="1">
    <source>
        <dbReference type="SAM" id="MobiDB-lite"/>
    </source>
</evidence>
<sequence length="170" mass="18189">MPDPVPQPAVALPGRGTAHLALVPDPDPTSPAAAASVSDTALPVPGAARPGPPEVAHPSPGADRAWPAPRLTAAERRALRVIAQRRVRYLGDRAEPERRWFHYWLPEGTEGPMGNRDAVLRNATVKVLLDLGLVRLGETIYDPAMWKCPVTVTPLGRQVLEQLGQDADAG</sequence>
<comment type="caution">
    <text evidence="2">The sequence shown here is derived from an EMBL/GenBank/DDBJ whole genome shotgun (WGS) entry which is preliminary data.</text>
</comment>
<feature type="compositionally biased region" description="Low complexity" evidence="1">
    <location>
        <begin position="30"/>
        <end position="41"/>
    </location>
</feature>
<protein>
    <submittedName>
        <fullName evidence="2">Uncharacterized protein</fullName>
    </submittedName>
</protein>
<feature type="region of interest" description="Disordered" evidence="1">
    <location>
        <begin position="1"/>
        <end position="67"/>
    </location>
</feature>
<gene>
    <name evidence="2" type="ORF">FHU37_001364</name>
</gene>
<evidence type="ECO:0000313" key="3">
    <source>
        <dbReference type="Proteomes" id="UP000567795"/>
    </source>
</evidence>
<name>A0A853A0S8_9ACTN</name>
<reference evidence="2 3" key="1">
    <citation type="submission" date="2020-07" db="EMBL/GenBank/DDBJ databases">
        <title>Sequencing the genomes of 1000 actinobacteria strains.</title>
        <authorList>
            <person name="Klenk H.-P."/>
        </authorList>
    </citation>
    <scope>NUCLEOTIDE SEQUENCE [LARGE SCALE GENOMIC DNA]</scope>
    <source>
        <strain evidence="2 3">DSM 42178</strain>
    </source>
</reference>
<dbReference type="Proteomes" id="UP000567795">
    <property type="component" value="Unassembled WGS sequence"/>
</dbReference>
<dbReference type="RefSeq" id="WP_179813316.1">
    <property type="nucleotide sequence ID" value="NZ_JACBZD010000001.1"/>
</dbReference>
<dbReference type="EMBL" id="JACBZD010000001">
    <property type="protein sequence ID" value="NYI04421.1"/>
    <property type="molecule type" value="Genomic_DNA"/>
</dbReference>
<proteinExistence type="predicted"/>
<evidence type="ECO:0000313" key="2">
    <source>
        <dbReference type="EMBL" id="NYI04421.1"/>
    </source>
</evidence>
<keyword evidence="3" id="KW-1185">Reference proteome</keyword>
<organism evidence="2 3">
    <name type="scientific">Allostreptomyces psammosilenae</name>
    <dbReference type="NCBI Taxonomy" id="1892865"/>
    <lineage>
        <taxon>Bacteria</taxon>
        <taxon>Bacillati</taxon>
        <taxon>Actinomycetota</taxon>
        <taxon>Actinomycetes</taxon>
        <taxon>Kitasatosporales</taxon>
        <taxon>Streptomycetaceae</taxon>
        <taxon>Allostreptomyces</taxon>
    </lineage>
</organism>